<feature type="transmembrane region" description="Helical" evidence="1">
    <location>
        <begin position="66"/>
        <end position="91"/>
    </location>
</feature>
<keyword evidence="1" id="KW-0812">Transmembrane</keyword>
<dbReference type="Pfam" id="PF02325">
    <property type="entry name" value="CCB3_YggT"/>
    <property type="match status" value="1"/>
</dbReference>
<keyword evidence="1" id="KW-0472">Membrane</keyword>
<organism evidence="2 3">
    <name type="scientific">Rothia koreensis</name>
    <dbReference type="NCBI Taxonomy" id="592378"/>
    <lineage>
        <taxon>Bacteria</taxon>
        <taxon>Bacillati</taxon>
        <taxon>Actinomycetota</taxon>
        <taxon>Actinomycetes</taxon>
        <taxon>Micrococcales</taxon>
        <taxon>Micrococcaceae</taxon>
        <taxon>Rothia</taxon>
    </lineage>
</organism>
<keyword evidence="1" id="KW-1133">Transmembrane helix</keyword>
<feature type="transmembrane region" description="Helical" evidence="1">
    <location>
        <begin position="6"/>
        <end position="25"/>
    </location>
</feature>
<accession>A0A7K1LHR3</accession>
<dbReference type="EMBL" id="WOGT01000002">
    <property type="protein sequence ID" value="MUN54650.1"/>
    <property type="molecule type" value="Genomic_DNA"/>
</dbReference>
<dbReference type="AlphaFoldDB" id="A0A7K1LHR3"/>
<name>A0A7K1LHR3_9MICC</name>
<protein>
    <submittedName>
        <fullName evidence="2">YggT family protein</fullName>
    </submittedName>
</protein>
<proteinExistence type="predicted"/>
<dbReference type="InterPro" id="IPR003425">
    <property type="entry name" value="CCB3/YggT"/>
</dbReference>
<dbReference type="GO" id="GO:0016020">
    <property type="term" value="C:membrane"/>
    <property type="evidence" value="ECO:0007669"/>
    <property type="project" value="InterPro"/>
</dbReference>
<evidence type="ECO:0000313" key="2">
    <source>
        <dbReference type="EMBL" id="MUN54650.1"/>
    </source>
</evidence>
<evidence type="ECO:0000313" key="3">
    <source>
        <dbReference type="Proteomes" id="UP000462152"/>
    </source>
</evidence>
<keyword evidence="3" id="KW-1185">Reference proteome</keyword>
<dbReference type="OrthoDB" id="3216131at2"/>
<reference evidence="2 3" key="1">
    <citation type="submission" date="2019-12" db="EMBL/GenBank/DDBJ databases">
        <authorList>
            <person name="Li J."/>
            <person name="Shi Y."/>
            <person name="Xu G."/>
            <person name="Xiao D."/>
            <person name="Ran X."/>
        </authorList>
    </citation>
    <scope>NUCLEOTIDE SEQUENCE [LARGE SCALE GENOMIC DNA]</scope>
    <source>
        <strain evidence="2 3">JCM 15915</strain>
    </source>
</reference>
<gene>
    <name evidence="2" type="ORF">GMA10_05395</name>
</gene>
<comment type="caution">
    <text evidence="2">The sequence shown here is derived from an EMBL/GenBank/DDBJ whole genome shotgun (WGS) entry which is preliminary data.</text>
</comment>
<evidence type="ECO:0000256" key="1">
    <source>
        <dbReference type="SAM" id="Phobius"/>
    </source>
</evidence>
<dbReference type="RefSeq" id="WP_129315324.1">
    <property type="nucleotide sequence ID" value="NZ_JBFCQO010000001.1"/>
</dbReference>
<sequence>MISALAIIDFVLYLAFLVLMFRLILDWVQTFARFWRPKGVALVFASSVYTVTDPPMRLMRKWIPPLRIGTVSLDMGFLVLLIALSIVRAIVGSSLGSMVM</sequence>
<dbReference type="Proteomes" id="UP000462152">
    <property type="component" value="Unassembled WGS sequence"/>
</dbReference>